<organism evidence="1 2">
    <name type="scientific">Noviherbaspirillum sedimenti</name>
    <dbReference type="NCBI Taxonomy" id="2320865"/>
    <lineage>
        <taxon>Bacteria</taxon>
        <taxon>Pseudomonadati</taxon>
        <taxon>Pseudomonadota</taxon>
        <taxon>Betaproteobacteria</taxon>
        <taxon>Burkholderiales</taxon>
        <taxon>Oxalobacteraceae</taxon>
        <taxon>Noviherbaspirillum</taxon>
    </lineage>
</organism>
<name>A0A3A3G3Z1_9BURK</name>
<reference evidence="2" key="1">
    <citation type="submission" date="2018-09" db="EMBL/GenBank/DDBJ databases">
        <authorList>
            <person name="Zhu H."/>
        </authorList>
    </citation>
    <scope>NUCLEOTIDE SEQUENCE [LARGE SCALE GENOMIC DNA]</scope>
    <source>
        <strain evidence="2">K1S02-23</strain>
    </source>
</reference>
<dbReference type="EMBL" id="QYUQ01000002">
    <property type="protein sequence ID" value="RJG02641.1"/>
    <property type="molecule type" value="Genomic_DNA"/>
</dbReference>
<proteinExistence type="predicted"/>
<dbReference type="PROSITE" id="PS51257">
    <property type="entry name" value="PROKAR_LIPOPROTEIN"/>
    <property type="match status" value="1"/>
</dbReference>
<comment type="caution">
    <text evidence="1">The sequence shown here is derived from an EMBL/GenBank/DDBJ whole genome shotgun (WGS) entry which is preliminary data.</text>
</comment>
<dbReference type="RefSeq" id="WP_119786144.1">
    <property type="nucleotide sequence ID" value="NZ_QYUQ01000002.1"/>
</dbReference>
<dbReference type="Proteomes" id="UP000266327">
    <property type="component" value="Unassembled WGS sequence"/>
</dbReference>
<sequence>MSKNRKIKLGVSAFAFALLLGCDKAEPVRDIAYYQGLGFEKSLESLRACVQKKKALLEKKDAEGLDQFAKSTQNINCRTAFRFVIKEAAQSLSVRAQEIQKMNTQDEVKILRDKIHADMETKLSGIDSVVEDWQSDAMPLGLAIRDLNQKAANRISRIDIDSWKKRK</sequence>
<gene>
    <name evidence="1" type="ORF">D3878_14530</name>
</gene>
<protein>
    <recommendedName>
        <fullName evidence="3">Lipoprotein</fullName>
    </recommendedName>
</protein>
<dbReference type="AlphaFoldDB" id="A0A3A3G3Z1"/>
<evidence type="ECO:0008006" key="3">
    <source>
        <dbReference type="Google" id="ProtNLM"/>
    </source>
</evidence>
<evidence type="ECO:0000313" key="1">
    <source>
        <dbReference type="EMBL" id="RJG02641.1"/>
    </source>
</evidence>
<accession>A0A3A3G3Z1</accession>
<evidence type="ECO:0000313" key="2">
    <source>
        <dbReference type="Proteomes" id="UP000266327"/>
    </source>
</evidence>
<keyword evidence="2" id="KW-1185">Reference proteome</keyword>